<evidence type="ECO:0000313" key="2">
    <source>
        <dbReference type="Proteomes" id="UP000176221"/>
    </source>
</evidence>
<dbReference type="STRING" id="1802319.A2928_03815"/>
<dbReference type="EMBL" id="MHRX01000049">
    <property type="protein sequence ID" value="OHA32282.1"/>
    <property type="molecule type" value="Genomic_DNA"/>
</dbReference>
<proteinExistence type="predicted"/>
<comment type="caution">
    <text evidence="1">The sequence shown here is derived from an EMBL/GenBank/DDBJ whole genome shotgun (WGS) entry which is preliminary data.</text>
</comment>
<accession>A0A1G2NAG5</accession>
<evidence type="ECO:0000313" key="1">
    <source>
        <dbReference type="EMBL" id="OHA32282.1"/>
    </source>
</evidence>
<gene>
    <name evidence="1" type="ORF">A2928_03815</name>
</gene>
<dbReference type="Gene3D" id="3.90.20.10">
    <property type="match status" value="1"/>
</dbReference>
<organism evidence="1 2">
    <name type="scientific">Candidatus Taylorbacteria bacterium RIFCSPLOWO2_01_FULL_45_15b</name>
    <dbReference type="NCBI Taxonomy" id="1802319"/>
    <lineage>
        <taxon>Bacteria</taxon>
        <taxon>Candidatus Tayloriibacteriota</taxon>
    </lineage>
</organism>
<dbReference type="AlphaFoldDB" id="A0A1G2NAG5"/>
<protein>
    <recommendedName>
        <fullName evidence="3">t-SNARE coiled-coil homology domain-containing protein</fullName>
    </recommendedName>
</protein>
<name>A0A1G2NAG5_9BACT</name>
<evidence type="ECO:0008006" key="3">
    <source>
        <dbReference type="Google" id="ProtNLM"/>
    </source>
</evidence>
<sequence length="119" mass="13962">MKKNKKIKKSSANEELRNIVIRGFKAVDKKYEDLAVMVARGFDAVDKRFEQVDKRFEQVDKKFDGVDRRFDILESKLSQKIDGLTNRIDDLALNRATREEVKILEHRIGRIEEKIGLKK</sequence>
<dbReference type="Proteomes" id="UP000176221">
    <property type="component" value="Unassembled WGS sequence"/>
</dbReference>
<reference evidence="1 2" key="1">
    <citation type="journal article" date="2016" name="Nat. Commun.">
        <title>Thousands of microbial genomes shed light on interconnected biogeochemical processes in an aquifer system.</title>
        <authorList>
            <person name="Anantharaman K."/>
            <person name="Brown C.T."/>
            <person name="Hug L.A."/>
            <person name="Sharon I."/>
            <person name="Castelle C.J."/>
            <person name="Probst A.J."/>
            <person name="Thomas B.C."/>
            <person name="Singh A."/>
            <person name="Wilkins M.J."/>
            <person name="Karaoz U."/>
            <person name="Brodie E.L."/>
            <person name="Williams K.H."/>
            <person name="Hubbard S.S."/>
            <person name="Banfield J.F."/>
        </authorList>
    </citation>
    <scope>NUCLEOTIDE SEQUENCE [LARGE SCALE GENOMIC DNA]</scope>
</reference>